<dbReference type="InterPro" id="IPR036086">
    <property type="entry name" value="ParB/Sulfiredoxin_sf"/>
</dbReference>
<organism evidence="2">
    <name type="scientific">virus sp. ctiha2</name>
    <dbReference type="NCBI Taxonomy" id="2827299"/>
    <lineage>
        <taxon>Viruses</taxon>
    </lineage>
</organism>
<proteinExistence type="predicted"/>
<feature type="compositionally biased region" description="Polar residues" evidence="1">
    <location>
        <begin position="212"/>
        <end position="229"/>
    </location>
</feature>
<name>A0A8S5RGT8_9VIRU</name>
<feature type="compositionally biased region" description="Basic and acidic residues" evidence="1">
    <location>
        <begin position="134"/>
        <end position="146"/>
    </location>
</feature>
<feature type="compositionally biased region" description="Polar residues" evidence="1">
    <location>
        <begin position="118"/>
        <end position="130"/>
    </location>
</feature>
<protein>
    <submittedName>
        <fullName evidence="2">Putative chromosome partitioning protein</fullName>
    </submittedName>
</protein>
<feature type="region of interest" description="Disordered" evidence="1">
    <location>
        <begin position="112"/>
        <end position="147"/>
    </location>
</feature>
<accession>A0A8S5RGT8</accession>
<sequence>MEQKELKIDPELRDLLPPLTDDEYKQLEKNIVENGFDKNFPIMEWHGFIVDGHNRYSICKKHNIEYVVGTLGYETKDEVMEWMLDIQLGRRNLSPIQRIAVAEKYRPIYEKQAKERQATSTGGANPQLTPNLVEADKTNNRSENETNSKLAKIANVGKETYRQAKRVLDSNNEELKNRVLSGETSISAGYKELQNEKKKEQFSDNQNEEYNIEQPTTSSSIVQPSQKNQVSEEVRQICEDLKTEKSKEYLDSIWDYKIDIIECMNIGFERFYDGFVSILSDMENRVTKSELDECIANAENNITKLLTAIELAKKTTLKTED</sequence>
<dbReference type="SUPFAM" id="SSF110849">
    <property type="entry name" value="ParB/Sulfiredoxin"/>
    <property type="match status" value="1"/>
</dbReference>
<feature type="region of interest" description="Disordered" evidence="1">
    <location>
        <begin position="194"/>
        <end position="229"/>
    </location>
</feature>
<reference evidence="2" key="1">
    <citation type="journal article" date="2021" name="Proc. Natl. Acad. Sci. U.S.A.">
        <title>A Catalog of Tens of Thousands of Viruses from Human Metagenomes Reveals Hidden Associations with Chronic Diseases.</title>
        <authorList>
            <person name="Tisza M.J."/>
            <person name="Buck C.B."/>
        </authorList>
    </citation>
    <scope>NUCLEOTIDE SEQUENCE</scope>
    <source>
        <strain evidence="2">Ctiha2</strain>
    </source>
</reference>
<dbReference type="EMBL" id="BK059104">
    <property type="protein sequence ID" value="DAE30379.1"/>
    <property type="molecule type" value="Genomic_DNA"/>
</dbReference>
<evidence type="ECO:0000256" key="1">
    <source>
        <dbReference type="SAM" id="MobiDB-lite"/>
    </source>
</evidence>
<evidence type="ECO:0000313" key="2">
    <source>
        <dbReference type="EMBL" id="DAE30379.1"/>
    </source>
</evidence>